<comment type="caution">
    <text evidence="3">The sequence shown here is derived from an EMBL/GenBank/DDBJ whole genome shotgun (WGS) entry which is preliminary data.</text>
</comment>
<dbReference type="InterPro" id="IPR021309">
    <property type="entry name" value="YgaP-like_TM"/>
</dbReference>
<dbReference type="PATRIC" id="fig|1800.3.peg.3637"/>
<keyword evidence="4" id="KW-1185">Reference proteome</keyword>
<evidence type="ECO:0000313" key="4">
    <source>
        <dbReference type="Proteomes" id="UP000036176"/>
    </source>
</evidence>
<reference evidence="3 4" key="1">
    <citation type="journal article" date="2015" name="Genome Biol. Evol.">
        <title>Characterization of Three Mycobacterium spp. with Potential Use in Bioremediation by Genome Sequencing and Comparative Genomics.</title>
        <authorList>
            <person name="Das S."/>
            <person name="Pettersson B.M."/>
            <person name="Behra P.R."/>
            <person name="Ramesh M."/>
            <person name="Dasgupta S."/>
            <person name="Bhattacharya A."/>
            <person name="Kirsebom L.A."/>
        </authorList>
    </citation>
    <scope>NUCLEOTIDE SEQUENCE [LARGE SCALE GENOMIC DNA]</scope>
    <source>
        <strain evidence="3 4">DSM 44219</strain>
    </source>
</reference>
<feature type="domain" description="Inner membrane protein YgaP-like transmembrane" evidence="2">
    <location>
        <begin position="25"/>
        <end position="76"/>
    </location>
</feature>
<evidence type="ECO:0000259" key="2">
    <source>
        <dbReference type="Pfam" id="PF11127"/>
    </source>
</evidence>
<dbReference type="OrthoDB" id="9800872at2"/>
<dbReference type="EMBL" id="JYNX01000056">
    <property type="protein sequence ID" value="KMO74348.1"/>
    <property type="molecule type" value="Genomic_DNA"/>
</dbReference>
<organism evidence="3 4">
    <name type="scientific">Mycolicibacterium chubuense</name>
    <name type="common">Mycobacterium chubuense</name>
    <dbReference type="NCBI Taxonomy" id="1800"/>
    <lineage>
        <taxon>Bacteria</taxon>
        <taxon>Bacillati</taxon>
        <taxon>Actinomycetota</taxon>
        <taxon>Actinomycetes</taxon>
        <taxon>Mycobacteriales</taxon>
        <taxon>Mycobacteriaceae</taxon>
        <taxon>Mycolicibacterium</taxon>
    </lineage>
</organism>
<name>A0A0J6VXZ7_MYCCU</name>
<evidence type="ECO:0000256" key="1">
    <source>
        <dbReference type="SAM" id="Phobius"/>
    </source>
</evidence>
<dbReference type="Pfam" id="PF11127">
    <property type="entry name" value="YgaP-like_TM"/>
    <property type="match status" value="1"/>
</dbReference>
<evidence type="ECO:0000313" key="3">
    <source>
        <dbReference type="EMBL" id="KMO74348.1"/>
    </source>
</evidence>
<protein>
    <submittedName>
        <fullName evidence="3">Inner membrane protein YgaP</fullName>
    </submittedName>
</protein>
<keyword evidence="1" id="KW-0472">Membrane</keyword>
<proteinExistence type="predicted"/>
<sequence length="100" mass="10358">MKVGGITAWQAGGFAVERGAPKWDLERQVRLAAGLIVALSVLASLVVPGAQWVAFAIGAGLTFAAVTDTCAMGMLLARLPYNRGAKCDAQTVVSQLVSAR</sequence>
<feature type="transmembrane region" description="Helical" evidence="1">
    <location>
        <begin position="29"/>
        <end position="47"/>
    </location>
</feature>
<dbReference type="AlphaFoldDB" id="A0A0J6VXZ7"/>
<dbReference type="Proteomes" id="UP000036176">
    <property type="component" value="Unassembled WGS sequence"/>
</dbReference>
<keyword evidence="1" id="KW-0812">Transmembrane</keyword>
<gene>
    <name evidence="3" type="primary">ygaP_2</name>
    <name evidence="3" type="ORF">MCHUDSM44219_03609</name>
</gene>
<accession>A0A0J6VXZ7</accession>
<keyword evidence="1" id="KW-1133">Transmembrane helix</keyword>
<dbReference type="Gene3D" id="6.10.140.1340">
    <property type="match status" value="1"/>
</dbReference>
<feature type="transmembrane region" description="Helical" evidence="1">
    <location>
        <begin position="53"/>
        <end position="76"/>
    </location>
</feature>